<protein>
    <submittedName>
        <fullName evidence="2">Uncharacterized protein</fullName>
    </submittedName>
</protein>
<gene>
    <name evidence="2" type="ORF">METZ01_LOCUS377536</name>
</gene>
<sequence>MSLLSCADDRTADVPRVTPPVPPGILEQDDALDMQVVRLTPQQAVDLRIVTSVVEKNLFS</sequence>
<dbReference type="EMBL" id="UINC01138620">
    <property type="protein sequence ID" value="SVD24682.1"/>
    <property type="molecule type" value="Genomic_DNA"/>
</dbReference>
<evidence type="ECO:0000313" key="2">
    <source>
        <dbReference type="EMBL" id="SVD24682.1"/>
    </source>
</evidence>
<proteinExistence type="predicted"/>
<feature type="region of interest" description="Disordered" evidence="1">
    <location>
        <begin position="1"/>
        <end position="23"/>
    </location>
</feature>
<accession>A0A382TSI3</accession>
<name>A0A382TSI3_9ZZZZ</name>
<reference evidence="2" key="1">
    <citation type="submission" date="2018-05" db="EMBL/GenBank/DDBJ databases">
        <authorList>
            <person name="Lanie J.A."/>
            <person name="Ng W.-L."/>
            <person name="Kazmierczak K.M."/>
            <person name="Andrzejewski T.M."/>
            <person name="Davidsen T.M."/>
            <person name="Wayne K.J."/>
            <person name="Tettelin H."/>
            <person name="Glass J.I."/>
            <person name="Rusch D."/>
            <person name="Podicherti R."/>
            <person name="Tsui H.-C.T."/>
            <person name="Winkler M.E."/>
        </authorList>
    </citation>
    <scope>NUCLEOTIDE SEQUENCE</scope>
</reference>
<evidence type="ECO:0000256" key="1">
    <source>
        <dbReference type="SAM" id="MobiDB-lite"/>
    </source>
</evidence>
<dbReference type="AlphaFoldDB" id="A0A382TSI3"/>
<organism evidence="2">
    <name type="scientific">marine metagenome</name>
    <dbReference type="NCBI Taxonomy" id="408172"/>
    <lineage>
        <taxon>unclassified sequences</taxon>
        <taxon>metagenomes</taxon>
        <taxon>ecological metagenomes</taxon>
    </lineage>
</organism>